<protein>
    <submittedName>
        <fullName evidence="1">Uncharacterized protein</fullName>
    </submittedName>
</protein>
<dbReference type="Proteomes" id="UP000652761">
    <property type="component" value="Unassembled WGS sequence"/>
</dbReference>
<gene>
    <name evidence="1" type="ORF">Taro_042512</name>
</gene>
<dbReference type="AlphaFoldDB" id="A0A843WIM7"/>
<accession>A0A843WIM7</accession>
<keyword evidence="2" id="KW-1185">Reference proteome</keyword>
<evidence type="ECO:0000313" key="1">
    <source>
        <dbReference type="EMBL" id="MQM09639.1"/>
    </source>
</evidence>
<reference evidence="1" key="1">
    <citation type="submission" date="2017-07" db="EMBL/GenBank/DDBJ databases">
        <title>Taro Niue Genome Assembly and Annotation.</title>
        <authorList>
            <person name="Atibalentja N."/>
            <person name="Keating K."/>
            <person name="Fields C.J."/>
        </authorList>
    </citation>
    <scope>NUCLEOTIDE SEQUENCE</scope>
    <source>
        <strain evidence="1">Niue_2</strain>
        <tissue evidence="1">Leaf</tissue>
    </source>
</reference>
<sequence>MKDEDGWVRGTGCLMVGGAGGAEEGDGGEERVGVARDEVSGALEARRVLKTLKLTLVLLTPKLMALLAEILELMTLLALELEALVALELEALVALELEALVAEEQQLMRLRWWAKNLPHQLQLLPSELLKDEIQSPQQLEPCARPASRASSLYAQPSAAPDMMSEWASIKKELQEMRRQVDHRQHHDVHMPNFNGLWVPSPSKLTKYRKYNG</sequence>
<evidence type="ECO:0000313" key="2">
    <source>
        <dbReference type="Proteomes" id="UP000652761"/>
    </source>
</evidence>
<name>A0A843WIM7_COLES</name>
<dbReference type="EMBL" id="NMUH01004431">
    <property type="protein sequence ID" value="MQM09639.1"/>
    <property type="molecule type" value="Genomic_DNA"/>
</dbReference>
<comment type="caution">
    <text evidence="1">The sequence shown here is derived from an EMBL/GenBank/DDBJ whole genome shotgun (WGS) entry which is preliminary data.</text>
</comment>
<proteinExistence type="predicted"/>
<organism evidence="1 2">
    <name type="scientific">Colocasia esculenta</name>
    <name type="common">Wild taro</name>
    <name type="synonym">Arum esculentum</name>
    <dbReference type="NCBI Taxonomy" id="4460"/>
    <lineage>
        <taxon>Eukaryota</taxon>
        <taxon>Viridiplantae</taxon>
        <taxon>Streptophyta</taxon>
        <taxon>Embryophyta</taxon>
        <taxon>Tracheophyta</taxon>
        <taxon>Spermatophyta</taxon>
        <taxon>Magnoliopsida</taxon>
        <taxon>Liliopsida</taxon>
        <taxon>Araceae</taxon>
        <taxon>Aroideae</taxon>
        <taxon>Colocasieae</taxon>
        <taxon>Colocasia</taxon>
    </lineage>
</organism>